<sequence length="154" mass="17362">MKASLVAVAFALPAALAGSKRPTITRQRDPFEIKNLSVEDVTPEKVLPKACRYEDKAEYHPVCLDVYEYCKKAFMPGNFDEWKGVLFLRCVREELRAEGFKAEERPAEGDNKDKAKTVGGSIRNMAKTVANVMYKVCISGFTNCSDYLPRPWSM</sequence>
<keyword evidence="2" id="KW-1185">Reference proteome</keyword>
<gene>
    <name evidence="1" type="ORF">ACCO45_012073</name>
</gene>
<evidence type="ECO:0000313" key="1">
    <source>
        <dbReference type="EMBL" id="KAL3954117.1"/>
    </source>
</evidence>
<dbReference type="Proteomes" id="UP001638806">
    <property type="component" value="Unassembled WGS sequence"/>
</dbReference>
<comment type="caution">
    <text evidence="1">The sequence shown here is derived from an EMBL/GenBank/DDBJ whole genome shotgun (WGS) entry which is preliminary data.</text>
</comment>
<reference evidence="1" key="1">
    <citation type="submission" date="2024-12" db="EMBL/GenBank/DDBJ databases">
        <title>Comparative genomics and development of molecular markers within Purpureocillium lilacinum and among Purpureocillium species.</title>
        <authorList>
            <person name="Yeh Z.-Y."/>
            <person name="Ni N.-T."/>
            <person name="Lo P.-H."/>
            <person name="Mushyakhwo K."/>
            <person name="Lin C.-F."/>
            <person name="Nai Y.-S."/>
        </authorList>
    </citation>
    <scope>NUCLEOTIDE SEQUENCE</scope>
    <source>
        <strain evidence="1">NCHU-NPUST-175</strain>
    </source>
</reference>
<protein>
    <submittedName>
        <fullName evidence="1">Uncharacterized protein</fullName>
    </submittedName>
</protein>
<accession>A0ACC4DD94</accession>
<organism evidence="1 2">
    <name type="scientific">Purpureocillium lilacinum</name>
    <name type="common">Paecilomyces lilacinus</name>
    <dbReference type="NCBI Taxonomy" id="33203"/>
    <lineage>
        <taxon>Eukaryota</taxon>
        <taxon>Fungi</taxon>
        <taxon>Dikarya</taxon>
        <taxon>Ascomycota</taxon>
        <taxon>Pezizomycotina</taxon>
        <taxon>Sordariomycetes</taxon>
        <taxon>Hypocreomycetidae</taxon>
        <taxon>Hypocreales</taxon>
        <taxon>Ophiocordycipitaceae</taxon>
        <taxon>Purpureocillium</taxon>
    </lineage>
</organism>
<name>A0ACC4DD94_PURLI</name>
<dbReference type="EMBL" id="JBGNUJ010000011">
    <property type="protein sequence ID" value="KAL3954117.1"/>
    <property type="molecule type" value="Genomic_DNA"/>
</dbReference>
<proteinExistence type="predicted"/>
<evidence type="ECO:0000313" key="2">
    <source>
        <dbReference type="Proteomes" id="UP001638806"/>
    </source>
</evidence>